<sequence length="749" mass="83377">MARTRPRYDATEPRRRSPVDFREEIRQLLQQDAPGKDAENDAALPRPRQRASREPEKALLLFRTWWWEQASVLDTDTQYWAGSNVIHQLAAGDAERMEQLLDEDAKAGWQKAAKTLARTMGWEKHSKLRIYAMFGDMLNSRKFLDTLRELILMLKSRKAALCALRAAARERQSGLRKQRNVNPSKEWVAKDAQVALEECKAGLHDHDNEEEDNEEEPIQGESGKDKEADDDEEESIQGGSGEDKEADDDEEESIQGESGEDKEADDDEEESTLAGHGDRENNDQEDASREIEQARTRPLGSKDEPSFGLDEVTEDSALDEVREDSALDLDQPEPGPTDSAPTTPVLRPKSTTSAPYSGTNPRTQPRTASSTSTADRASFDSDSPNMNLKRRPDGMPYNQRHTKRRLRQSLQEAYTATANACAPLNPDLEAWLIAVSAAEGDDEDVLKVLHRDLNDTTAISFAKRTCVIWSNQGGRAAAAYVDRRREIPVCRTFIPDASALDVEAFDIIARELDAEPESLDITITYPGSWSLVAILTCLCTHRLVPDTTTAYPPIWQHALEMLVAPRGDADLDTDSAITCVADVLPSASTVVSSSPETTYPQPKGRVTSLYIRQIREQTEAVRKGLEDKAAVAEALLLDATLIASMASVAIDRHGPCNEPDTDKSHRHEQIDSCKAYLASQRRLATRSPSDKSIKEEIGRLELRLKDLEAEPVKISQNRLQVVQRHMQRLAGFIAARSSEYDGEISSLAI</sequence>
<feature type="region of interest" description="Disordered" evidence="1">
    <location>
        <begin position="203"/>
        <end position="404"/>
    </location>
</feature>
<keyword evidence="3" id="KW-1185">Reference proteome</keyword>
<feature type="region of interest" description="Disordered" evidence="1">
    <location>
        <begin position="1"/>
        <end position="51"/>
    </location>
</feature>
<organism evidence="2 3">
    <name type="scientific">Zymoseptoria brevis</name>
    <dbReference type="NCBI Taxonomy" id="1047168"/>
    <lineage>
        <taxon>Eukaryota</taxon>
        <taxon>Fungi</taxon>
        <taxon>Dikarya</taxon>
        <taxon>Ascomycota</taxon>
        <taxon>Pezizomycotina</taxon>
        <taxon>Dothideomycetes</taxon>
        <taxon>Dothideomycetidae</taxon>
        <taxon>Mycosphaerellales</taxon>
        <taxon>Mycosphaerellaceae</taxon>
        <taxon>Zymoseptoria</taxon>
    </lineage>
</organism>
<name>A0A0F4G7B7_9PEZI</name>
<reference evidence="2 3" key="1">
    <citation type="submission" date="2015-03" db="EMBL/GenBank/DDBJ databases">
        <title>RNA-seq based gene annotation and comparative genomics of four Zymoseptoria species reveal species-specific pathogenicity related genes and transposable element activity.</title>
        <authorList>
            <person name="Grandaubert J."/>
            <person name="Bhattacharyya A."/>
            <person name="Stukenbrock E.H."/>
        </authorList>
    </citation>
    <scope>NUCLEOTIDE SEQUENCE [LARGE SCALE GENOMIC DNA]</scope>
    <source>
        <strain evidence="2 3">Zb18110</strain>
    </source>
</reference>
<evidence type="ECO:0000256" key="1">
    <source>
        <dbReference type="SAM" id="MobiDB-lite"/>
    </source>
</evidence>
<evidence type="ECO:0000313" key="2">
    <source>
        <dbReference type="EMBL" id="KJX93266.1"/>
    </source>
</evidence>
<protein>
    <submittedName>
        <fullName evidence="2">Uncharacterized protein</fullName>
    </submittedName>
</protein>
<feature type="compositionally biased region" description="Basic and acidic residues" evidence="1">
    <location>
        <begin position="1"/>
        <end position="26"/>
    </location>
</feature>
<comment type="caution">
    <text evidence="2">The sequence shown here is derived from an EMBL/GenBank/DDBJ whole genome shotgun (WGS) entry which is preliminary data.</text>
</comment>
<dbReference type="Proteomes" id="UP000033647">
    <property type="component" value="Unassembled WGS sequence"/>
</dbReference>
<dbReference type="EMBL" id="LAFY01004304">
    <property type="protein sequence ID" value="KJX93266.1"/>
    <property type="molecule type" value="Genomic_DNA"/>
</dbReference>
<feature type="compositionally biased region" description="Acidic residues" evidence="1">
    <location>
        <begin position="208"/>
        <end position="218"/>
    </location>
</feature>
<feature type="compositionally biased region" description="Polar residues" evidence="1">
    <location>
        <begin position="349"/>
        <end position="365"/>
    </location>
</feature>
<feature type="compositionally biased region" description="Low complexity" evidence="1">
    <location>
        <begin position="366"/>
        <end position="383"/>
    </location>
</feature>
<proteinExistence type="predicted"/>
<gene>
    <name evidence="2" type="ORF">TI39_contig4345g00003</name>
</gene>
<feature type="compositionally biased region" description="Basic and acidic residues" evidence="1">
    <location>
        <begin position="276"/>
        <end position="305"/>
    </location>
</feature>
<feature type="compositionally biased region" description="Acidic residues" evidence="1">
    <location>
        <begin position="244"/>
        <end position="271"/>
    </location>
</feature>
<dbReference type="AlphaFoldDB" id="A0A0F4G7B7"/>
<accession>A0A0F4G7B7</accession>
<evidence type="ECO:0000313" key="3">
    <source>
        <dbReference type="Proteomes" id="UP000033647"/>
    </source>
</evidence>
<dbReference type="OrthoDB" id="10578677at2759"/>